<evidence type="ECO:0000313" key="3">
    <source>
        <dbReference type="Proteomes" id="UP000009309"/>
    </source>
</evidence>
<feature type="transmembrane region" description="Helical" evidence="1">
    <location>
        <begin position="71"/>
        <end position="92"/>
    </location>
</feature>
<name>I2GHC9_9BACT</name>
<keyword evidence="3" id="KW-1185">Reference proteome</keyword>
<feature type="transmembrane region" description="Helical" evidence="1">
    <location>
        <begin position="144"/>
        <end position="162"/>
    </location>
</feature>
<accession>I2GHC9</accession>
<reference evidence="2 3" key="1">
    <citation type="journal article" date="2012" name="J. Bacteriol.">
        <title>Genome Sequence of the Filamentous Bacterium Fibrisoma limi BUZ 3T.</title>
        <authorList>
            <person name="Filippini M."/>
            <person name="Qi W."/>
            <person name="Jaenicke S."/>
            <person name="Goesmann A."/>
            <person name="Smits T.H."/>
            <person name="Bagheri H.C."/>
        </authorList>
    </citation>
    <scope>NUCLEOTIDE SEQUENCE [LARGE SCALE GENOMIC DNA]</scope>
    <source>
        <strain evidence="3">BUZ 3T</strain>
    </source>
</reference>
<dbReference type="OrthoDB" id="946604at2"/>
<feature type="transmembrane region" description="Helical" evidence="1">
    <location>
        <begin position="112"/>
        <end position="137"/>
    </location>
</feature>
<keyword evidence="1" id="KW-0812">Transmembrane</keyword>
<feature type="transmembrane region" description="Helical" evidence="1">
    <location>
        <begin position="36"/>
        <end position="59"/>
    </location>
</feature>
<evidence type="ECO:0000256" key="1">
    <source>
        <dbReference type="SAM" id="Phobius"/>
    </source>
</evidence>
<sequence length="193" mass="21281">MQSYQLQEQKLWGLSLIIAPLLFSVSSFFWNNGEYTLTGGTLLVIGSVFWIPAFMGLFAKVRHKMPTYATWGLLIAIYGCISGSNFGIRGLYADVFGITKQALLDEAALFPLPFNLTMFWAGPLFPLSLLVLGIVLIRSKAVPVWTGLLLCVGALCFPLSRIPRSELMAHIADGILLVPLVYLGVRLLRGTDR</sequence>
<gene>
    <name evidence="2" type="ORF">BN8_02389</name>
</gene>
<dbReference type="Proteomes" id="UP000009309">
    <property type="component" value="Unassembled WGS sequence"/>
</dbReference>
<feature type="transmembrane region" description="Helical" evidence="1">
    <location>
        <begin position="12"/>
        <end position="30"/>
    </location>
</feature>
<keyword evidence="1" id="KW-0472">Membrane</keyword>
<feature type="transmembrane region" description="Helical" evidence="1">
    <location>
        <begin position="168"/>
        <end position="188"/>
    </location>
</feature>
<keyword evidence="1" id="KW-1133">Transmembrane helix</keyword>
<dbReference type="EMBL" id="CAIT01000006">
    <property type="protein sequence ID" value="CCH53304.1"/>
    <property type="molecule type" value="Genomic_DNA"/>
</dbReference>
<dbReference type="STRING" id="1185876.BN8_02389"/>
<protein>
    <submittedName>
        <fullName evidence="2">Uncharacterized protein</fullName>
    </submittedName>
</protein>
<comment type="caution">
    <text evidence="2">The sequence shown here is derived from an EMBL/GenBank/DDBJ whole genome shotgun (WGS) entry which is preliminary data.</text>
</comment>
<evidence type="ECO:0000313" key="2">
    <source>
        <dbReference type="EMBL" id="CCH53304.1"/>
    </source>
</evidence>
<organism evidence="2 3">
    <name type="scientific">Fibrisoma limi BUZ 3</name>
    <dbReference type="NCBI Taxonomy" id="1185876"/>
    <lineage>
        <taxon>Bacteria</taxon>
        <taxon>Pseudomonadati</taxon>
        <taxon>Bacteroidota</taxon>
        <taxon>Cytophagia</taxon>
        <taxon>Cytophagales</taxon>
        <taxon>Spirosomataceae</taxon>
        <taxon>Fibrisoma</taxon>
    </lineage>
</organism>
<dbReference type="eggNOG" id="ENOG5032VA8">
    <property type="taxonomic scope" value="Bacteria"/>
</dbReference>
<dbReference type="RefSeq" id="WP_009281888.1">
    <property type="nucleotide sequence ID" value="NZ_CAIT01000006.1"/>
</dbReference>
<proteinExistence type="predicted"/>
<dbReference type="AlphaFoldDB" id="I2GHC9"/>